<evidence type="ECO:0000313" key="1">
    <source>
        <dbReference type="EMBL" id="KAK1865071.1"/>
    </source>
</evidence>
<comment type="caution">
    <text evidence="1">The sequence shown here is derived from an EMBL/GenBank/DDBJ whole genome shotgun (WGS) entry which is preliminary data.</text>
</comment>
<sequence length="325" mass="33755">MYCTVRPTREDSLARHRRGSTSVFLRQVRITSMGAKGWLRSGRKRMTQRGMRIPWVWPSKTRMEPGADEAAASPALNSLMVGERGAAAAAAVAAAAAADPTAASPAETSVAATSVAAPPTPAFPCRGRWATTPCSRPPPPPPLLPAFQRGASAAWANRPPGPVPPSRSAPPTSHPSTGLCPGRLKCSGVRFPREILIQRHVQGSGVRVKKDRLPPPQLHQPRPCEDDAKARGGGGGGGGRRGRRGRRRGGLRGCRHRRRGHRRHVPARPGRGRGGGGAGLQAATAGAASAADVTATVAAVKTVGGGERGGGGADRPHGEPPTRLP</sequence>
<dbReference type="Proteomes" id="UP000798662">
    <property type="component" value="Chromosome 2"/>
</dbReference>
<evidence type="ECO:0000313" key="2">
    <source>
        <dbReference type="Proteomes" id="UP000798662"/>
    </source>
</evidence>
<proteinExistence type="predicted"/>
<accession>A0ACC3C5P4</accession>
<protein>
    <submittedName>
        <fullName evidence="1">Uncharacterized protein</fullName>
    </submittedName>
</protein>
<dbReference type="EMBL" id="CM020619">
    <property type="protein sequence ID" value="KAK1865071.1"/>
    <property type="molecule type" value="Genomic_DNA"/>
</dbReference>
<organism evidence="1 2">
    <name type="scientific">Pyropia yezoensis</name>
    <name type="common">Susabi-nori</name>
    <name type="synonym">Porphyra yezoensis</name>
    <dbReference type="NCBI Taxonomy" id="2788"/>
    <lineage>
        <taxon>Eukaryota</taxon>
        <taxon>Rhodophyta</taxon>
        <taxon>Bangiophyceae</taxon>
        <taxon>Bangiales</taxon>
        <taxon>Bangiaceae</taxon>
        <taxon>Pyropia</taxon>
    </lineage>
</organism>
<keyword evidence="2" id="KW-1185">Reference proteome</keyword>
<name>A0ACC3C5P4_PYRYE</name>
<gene>
    <name evidence="1" type="ORF">I4F81_007606</name>
</gene>
<reference evidence="1" key="1">
    <citation type="submission" date="2019-11" db="EMBL/GenBank/DDBJ databases">
        <title>Nori genome reveals adaptations in red seaweeds to the harsh intertidal environment.</title>
        <authorList>
            <person name="Wang D."/>
            <person name="Mao Y."/>
        </authorList>
    </citation>
    <scope>NUCLEOTIDE SEQUENCE</scope>
    <source>
        <tissue evidence="1">Gametophyte</tissue>
    </source>
</reference>